<keyword evidence="4" id="KW-1185">Reference proteome</keyword>
<evidence type="ECO:0000313" key="3">
    <source>
        <dbReference type="EMBL" id="NED94409.1"/>
    </source>
</evidence>
<dbReference type="Proteomes" id="UP000469185">
    <property type="component" value="Unassembled WGS sequence"/>
</dbReference>
<keyword evidence="2" id="KW-1133">Transmembrane helix</keyword>
<feature type="region of interest" description="Disordered" evidence="1">
    <location>
        <begin position="85"/>
        <end position="121"/>
    </location>
</feature>
<keyword evidence="2" id="KW-0472">Membrane</keyword>
<protein>
    <submittedName>
        <fullName evidence="3">Uncharacterized protein</fullName>
    </submittedName>
</protein>
<evidence type="ECO:0000256" key="2">
    <source>
        <dbReference type="SAM" id="Phobius"/>
    </source>
</evidence>
<dbReference type="AlphaFoldDB" id="A0A6N9YHR2"/>
<evidence type="ECO:0000313" key="4">
    <source>
        <dbReference type="Proteomes" id="UP000469185"/>
    </source>
</evidence>
<dbReference type="RefSeq" id="WP_163816197.1">
    <property type="nucleotide sequence ID" value="NZ_JAAGOB010000002.1"/>
</dbReference>
<feature type="transmembrane region" description="Helical" evidence="2">
    <location>
        <begin position="29"/>
        <end position="50"/>
    </location>
</feature>
<dbReference type="EMBL" id="JAAGOB010000002">
    <property type="protein sequence ID" value="NED94409.1"/>
    <property type="molecule type" value="Genomic_DNA"/>
</dbReference>
<gene>
    <name evidence="3" type="ORF">G1H11_03685</name>
</gene>
<evidence type="ECO:0000256" key="1">
    <source>
        <dbReference type="SAM" id="MobiDB-lite"/>
    </source>
</evidence>
<proteinExistence type="predicted"/>
<name>A0A6N9YHR2_9ACTN</name>
<accession>A0A6N9YHR2</accession>
<sequence length="133" mass="13803">MGTLISIAVAVLGAGMVAGAIREVRTKGAAAAFQLAAFGALLIGASATGLVRFMTTLVFNPLAWIGVGFLSLAGVLFLVGQKLEGPSEKPRKTKQVDGSGKPAVEPAPKRKSAQKTDDDFDDIEAILRKHGIE</sequence>
<organism evidence="3 4">
    <name type="scientific">Phytoactinopolyspora alkaliphila</name>
    <dbReference type="NCBI Taxonomy" id="1783498"/>
    <lineage>
        <taxon>Bacteria</taxon>
        <taxon>Bacillati</taxon>
        <taxon>Actinomycetota</taxon>
        <taxon>Actinomycetes</taxon>
        <taxon>Jiangellales</taxon>
        <taxon>Jiangellaceae</taxon>
        <taxon>Phytoactinopolyspora</taxon>
    </lineage>
</organism>
<feature type="transmembrane region" description="Helical" evidence="2">
    <location>
        <begin position="62"/>
        <end position="80"/>
    </location>
</feature>
<keyword evidence="2" id="KW-0812">Transmembrane</keyword>
<reference evidence="3 4" key="1">
    <citation type="submission" date="2020-02" db="EMBL/GenBank/DDBJ databases">
        <authorList>
            <person name="Li X.-J."/>
            <person name="Feng X.-M."/>
        </authorList>
    </citation>
    <scope>NUCLEOTIDE SEQUENCE [LARGE SCALE GENOMIC DNA]</scope>
    <source>
        <strain evidence="3 4">CGMCC 4.7225</strain>
    </source>
</reference>
<comment type="caution">
    <text evidence="3">The sequence shown here is derived from an EMBL/GenBank/DDBJ whole genome shotgun (WGS) entry which is preliminary data.</text>
</comment>